<dbReference type="AlphaFoldDB" id="A0A8C4KGY8"/>
<organism evidence="1 2">
    <name type="scientific">Dromaius novaehollandiae</name>
    <name type="common">Emu</name>
    <dbReference type="NCBI Taxonomy" id="8790"/>
    <lineage>
        <taxon>Eukaryota</taxon>
        <taxon>Metazoa</taxon>
        <taxon>Chordata</taxon>
        <taxon>Craniata</taxon>
        <taxon>Vertebrata</taxon>
        <taxon>Euteleostomi</taxon>
        <taxon>Archelosauria</taxon>
        <taxon>Archosauria</taxon>
        <taxon>Dinosauria</taxon>
        <taxon>Saurischia</taxon>
        <taxon>Theropoda</taxon>
        <taxon>Coelurosauria</taxon>
        <taxon>Aves</taxon>
        <taxon>Palaeognathae</taxon>
        <taxon>Casuariiformes</taxon>
        <taxon>Dromaiidae</taxon>
        <taxon>Dromaius</taxon>
    </lineage>
</organism>
<dbReference type="Ensembl" id="ENSDNVT00000029752.1">
    <property type="protein sequence ID" value="ENSDNVP00000024596.1"/>
    <property type="gene ID" value="ENSDNVG00000017087.1"/>
</dbReference>
<protein>
    <submittedName>
        <fullName evidence="1">Uncharacterized protein</fullName>
    </submittedName>
</protein>
<evidence type="ECO:0000313" key="2">
    <source>
        <dbReference type="Proteomes" id="UP000694423"/>
    </source>
</evidence>
<dbReference type="Proteomes" id="UP000694423">
    <property type="component" value="Unplaced"/>
</dbReference>
<reference evidence="1" key="2">
    <citation type="submission" date="2025-09" db="UniProtKB">
        <authorList>
            <consortium name="Ensembl"/>
        </authorList>
    </citation>
    <scope>IDENTIFICATION</scope>
</reference>
<evidence type="ECO:0000313" key="1">
    <source>
        <dbReference type="Ensembl" id="ENSDNVP00000024596.1"/>
    </source>
</evidence>
<keyword evidence="2" id="KW-1185">Reference proteome</keyword>
<sequence length="93" mass="9881">RSPCKKRTSLWLGSVDSLPAVRGTAVCCWWYGRGALPLRDLMSWFIKVTGYLCCSSPQGSRRGGSKDLSVGAGSLYALGRLGGMVSGRGALLL</sequence>
<accession>A0A8C4KGY8</accession>
<reference evidence="1" key="1">
    <citation type="submission" date="2025-08" db="UniProtKB">
        <authorList>
            <consortium name="Ensembl"/>
        </authorList>
    </citation>
    <scope>IDENTIFICATION</scope>
</reference>
<name>A0A8C4KGY8_DRONO</name>
<proteinExistence type="predicted"/>